<keyword evidence="3" id="KW-1185">Reference proteome</keyword>
<dbReference type="OrthoDB" id="4868994at2759"/>
<keyword evidence="1" id="KW-0812">Transmembrane</keyword>
<name>A0A6A6PDV5_9PEZI</name>
<proteinExistence type="predicted"/>
<evidence type="ECO:0000256" key="1">
    <source>
        <dbReference type="SAM" id="Phobius"/>
    </source>
</evidence>
<feature type="transmembrane region" description="Helical" evidence="1">
    <location>
        <begin position="60"/>
        <end position="84"/>
    </location>
</feature>
<dbReference type="AlphaFoldDB" id="A0A6A6PDV5"/>
<dbReference type="EMBL" id="MU001671">
    <property type="protein sequence ID" value="KAF2461603.1"/>
    <property type="molecule type" value="Genomic_DNA"/>
</dbReference>
<reference evidence="2" key="1">
    <citation type="journal article" date="2020" name="Stud. Mycol.">
        <title>101 Dothideomycetes genomes: a test case for predicting lifestyles and emergence of pathogens.</title>
        <authorList>
            <person name="Haridas S."/>
            <person name="Albert R."/>
            <person name="Binder M."/>
            <person name="Bloem J."/>
            <person name="Labutti K."/>
            <person name="Salamov A."/>
            <person name="Andreopoulos B."/>
            <person name="Baker S."/>
            <person name="Barry K."/>
            <person name="Bills G."/>
            <person name="Bluhm B."/>
            <person name="Cannon C."/>
            <person name="Castanera R."/>
            <person name="Culley D."/>
            <person name="Daum C."/>
            <person name="Ezra D."/>
            <person name="Gonzalez J."/>
            <person name="Henrissat B."/>
            <person name="Kuo A."/>
            <person name="Liang C."/>
            <person name="Lipzen A."/>
            <person name="Lutzoni F."/>
            <person name="Magnuson J."/>
            <person name="Mondo S."/>
            <person name="Nolan M."/>
            <person name="Ohm R."/>
            <person name="Pangilinan J."/>
            <person name="Park H.-J."/>
            <person name="Ramirez L."/>
            <person name="Alfaro M."/>
            <person name="Sun H."/>
            <person name="Tritt A."/>
            <person name="Yoshinaga Y."/>
            <person name="Zwiers L.-H."/>
            <person name="Turgeon B."/>
            <person name="Goodwin S."/>
            <person name="Spatafora J."/>
            <person name="Crous P."/>
            <person name="Grigoriev I."/>
        </authorList>
    </citation>
    <scope>NUCLEOTIDE SEQUENCE</scope>
    <source>
        <strain evidence="2">ATCC 16933</strain>
    </source>
</reference>
<organism evidence="2 3">
    <name type="scientific">Lineolata rhizophorae</name>
    <dbReference type="NCBI Taxonomy" id="578093"/>
    <lineage>
        <taxon>Eukaryota</taxon>
        <taxon>Fungi</taxon>
        <taxon>Dikarya</taxon>
        <taxon>Ascomycota</taxon>
        <taxon>Pezizomycotina</taxon>
        <taxon>Dothideomycetes</taxon>
        <taxon>Dothideomycetes incertae sedis</taxon>
        <taxon>Lineolatales</taxon>
        <taxon>Lineolataceae</taxon>
        <taxon>Lineolata</taxon>
    </lineage>
</organism>
<gene>
    <name evidence="2" type="ORF">BDY21DRAFT_360691</name>
</gene>
<keyword evidence="1" id="KW-1133">Transmembrane helix</keyword>
<keyword evidence="1" id="KW-0472">Membrane</keyword>
<sequence>MASESSSANETKKSIAHRLRTWGENPIPPTALATLVTAQHARPFQPVPMLFPPVLLFSTYLNLSGFQTDAAGISAAWSTLYVALAMRRKHRLAARLGVRGAVRGATLLLCVPNIVGGGLAYTFGRRERIEARERGEASG</sequence>
<protein>
    <submittedName>
        <fullName evidence="2">Uncharacterized protein</fullName>
    </submittedName>
</protein>
<dbReference type="Proteomes" id="UP000799766">
    <property type="component" value="Unassembled WGS sequence"/>
</dbReference>
<evidence type="ECO:0000313" key="3">
    <source>
        <dbReference type="Proteomes" id="UP000799766"/>
    </source>
</evidence>
<evidence type="ECO:0000313" key="2">
    <source>
        <dbReference type="EMBL" id="KAF2461603.1"/>
    </source>
</evidence>
<accession>A0A6A6PDV5</accession>